<comment type="caution">
    <text evidence="6">Lacks conserved residue(s) required for the propagation of feature annotation.</text>
</comment>
<organism evidence="9 10">
    <name type="scientific">Durusdinium trenchii</name>
    <dbReference type="NCBI Taxonomy" id="1381693"/>
    <lineage>
        <taxon>Eukaryota</taxon>
        <taxon>Sar</taxon>
        <taxon>Alveolata</taxon>
        <taxon>Dinophyceae</taxon>
        <taxon>Suessiales</taxon>
        <taxon>Symbiodiniaceae</taxon>
        <taxon>Durusdinium</taxon>
    </lineage>
</organism>
<accession>A0ABP0MYA5</accession>
<dbReference type="PANTHER" id="PTHR13140">
    <property type="entry name" value="MYOSIN"/>
    <property type="match status" value="1"/>
</dbReference>
<name>A0ABP0MYA5_9DINO</name>
<evidence type="ECO:0000313" key="9">
    <source>
        <dbReference type="EMBL" id="CAK9054999.1"/>
    </source>
</evidence>
<proteinExistence type="inferred from homology"/>
<dbReference type="InterPro" id="IPR036961">
    <property type="entry name" value="Kinesin_motor_dom_sf"/>
</dbReference>
<comment type="caution">
    <text evidence="9">The sequence shown here is derived from an EMBL/GenBank/DDBJ whole genome shotgun (WGS) entry which is preliminary data.</text>
</comment>
<reference evidence="9 10" key="1">
    <citation type="submission" date="2024-02" db="EMBL/GenBank/DDBJ databases">
        <authorList>
            <person name="Chen Y."/>
            <person name="Shah S."/>
            <person name="Dougan E. K."/>
            <person name="Thang M."/>
            <person name="Chan C."/>
        </authorList>
    </citation>
    <scope>NUCLEOTIDE SEQUENCE [LARGE SCALE GENOMIC DNA]</scope>
</reference>
<sequence>MVPASQPEADSMLAVVTQAAGQLGTEEVSALSDPRFRDQAARWRSGSESRRISAAFARLINSLHMIRPGWLKPAPVRAPDEPPVTDAIPMNSDRTTQASAGSAAWNLSRFMKGAELCAGWCMAHWRTLMVALLCLAFPRLVALLVAALIRMVIRACAAVVFRVIQEVWNEFKVGVQQISLASTSIEQMLLDQLEGLLMDSTSSQLPISMNPSPLPAQFRGNPPPSPPWAFFSTLLLLLLVALQLLPYIRTGPAECHWAEAKSLAQRYSVSGEFRQQLKELLQQIQSTQPHFIRCIKPNPKNQAFRDREATKPFFDRPSVAEQLSYQGVLAAIKVARAGFPVRFWHSEFLREFRCLAPLELQKDLEALVKALTLQEDEAEALRGVKRLLQSERVQA</sequence>
<evidence type="ECO:0000259" key="8">
    <source>
        <dbReference type="PROSITE" id="PS51456"/>
    </source>
</evidence>
<dbReference type="PROSITE" id="PS51456">
    <property type="entry name" value="MYOSIN_MOTOR"/>
    <property type="match status" value="1"/>
</dbReference>
<feature type="non-terminal residue" evidence="9">
    <location>
        <position position="395"/>
    </location>
</feature>
<evidence type="ECO:0000256" key="1">
    <source>
        <dbReference type="ARBA" id="ARBA00022741"/>
    </source>
</evidence>
<protein>
    <recommendedName>
        <fullName evidence="8">Myosin motor domain-containing protein</fullName>
    </recommendedName>
</protein>
<dbReference type="Pfam" id="PF00063">
    <property type="entry name" value="Myosin_head"/>
    <property type="match status" value="1"/>
</dbReference>
<feature type="transmembrane region" description="Helical" evidence="7">
    <location>
        <begin position="130"/>
        <end position="153"/>
    </location>
</feature>
<evidence type="ECO:0000256" key="2">
    <source>
        <dbReference type="ARBA" id="ARBA00022840"/>
    </source>
</evidence>
<keyword evidence="10" id="KW-1185">Reference proteome</keyword>
<keyword evidence="7" id="KW-0812">Transmembrane</keyword>
<keyword evidence="7" id="KW-1133">Transmembrane helix</keyword>
<evidence type="ECO:0000256" key="6">
    <source>
        <dbReference type="PROSITE-ProRule" id="PRU00782"/>
    </source>
</evidence>
<feature type="transmembrane region" description="Helical" evidence="7">
    <location>
        <begin position="228"/>
        <end position="248"/>
    </location>
</feature>
<evidence type="ECO:0000256" key="7">
    <source>
        <dbReference type="SAM" id="Phobius"/>
    </source>
</evidence>
<dbReference type="InterPro" id="IPR001609">
    <property type="entry name" value="Myosin_head_motor_dom-like"/>
</dbReference>
<dbReference type="PANTHER" id="PTHR13140:SF706">
    <property type="entry name" value="DILUTE CLASS UNCONVENTIONAL MYOSIN, ISOFORM C"/>
    <property type="match status" value="1"/>
</dbReference>
<dbReference type="Gene3D" id="1.20.58.530">
    <property type="match status" value="1"/>
</dbReference>
<evidence type="ECO:0000256" key="4">
    <source>
        <dbReference type="ARBA" id="ARBA00023175"/>
    </source>
</evidence>
<comment type="similarity">
    <text evidence="6">Belongs to the TRAFAC class myosin-kinesin ATPase superfamily. Myosin family.</text>
</comment>
<dbReference type="EMBL" id="CAXAMN010019802">
    <property type="protein sequence ID" value="CAK9054999.1"/>
    <property type="molecule type" value="Genomic_DNA"/>
</dbReference>
<dbReference type="InterPro" id="IPR027417">
    <property type="entry name" value="P-loop_NTPase"/>
</dbReference>
<gene>
    <name evidence="9" type="ORF">CCMP2556_LOCUS27425</name>
</gene>
<dbReference type="Gene3D" id="3.40.850.10">
    <property type="entry name" value="Kinesin motor domain"/>
    <property type="match status" value="1"/>
</dbReference>
<keyword evidence="1" id="KW-0547">Nucleotide-binding</keyword>
<evidence type="ECO:0000256" key="5">
    <source>
        <dbReference type="ARBA" id="ARBA00023203"/>
    </source>
</evidence>
<keyword evidence="3 6" id="KW-0518">Myosin</keyword>
<keyword evidence="2" id="KW-0067">ATP-binding</keyword>
<keyword evidence="4" id="KW-0505">Motor protein</keyword>
<keyword evidence="5 6" id="KW-0009">Actin-binding</keyword>
<evidence type="ECO:0000256" key="3">
    <source>
        <dbReference type="ARBA" id="ARBA00023123"/>
    </source>
</evidence>
<feature type="domain" description="Myosin motor" evidence="8">
    <location>
        <begin position="1"/>
        <end position="395"/>
    </location>
</feature>
<keyword evidence="7" id="KW-0472">Membrane</keyword>
<dbReference type="SUPFAM" id="SSF52540">
    <property type="entry name" value="P-loop containing nucleoside triphosphate hydrolases"/>
    <property type="match status" value="1"/>
</dbReference>
<evidence type="ECO:0000313" key="10">
    <source>
        <dbReference type="Proteomes" id="UP001642484"/>
    </source>
</evidence>
<dbReference type="SMART" id="SM00242">
    <property type="entry name" value="MYSc"/>
    <property type="match status" value="1"/>
</dbReference>
<dbReference type="Proteomes" id="UP001642484">
    <property type="component" value="Unassembled WGS sequence"/>
</dbReference>